<evidence type="ECO:0000313" key="2">
    <source>
        <dbReference type="EMBL" id="MDQ0371669.1"/>
    </source>
</evidence>
<dbReference type="EMBL" id="JAUSUZ010000002">
    <property type="protein sequence ID" value="MDQ0371669.1"/>
    <property type="molecule type" value="Genomic_DNA"/>
</dbReference>
<gene>
    <name evidence="1" type="ORF">J2S42_000016</name>
    <name evidence="2" type="ORF">J2S42_008417</name>
</gene>
<accession>A0AAE4AUW1</accession>
<dbReference type="EMBL" id="JAUSUZ010000001">
    <property type="protein sequence ID" value="MDQ0363347.1"/>
    <property type="molecule type" value="Genomic_DNA"/>
</dbReference>
<reference evidence="1 3" key="1">
    <citation type="submission" date="2023-07" db="EMBL/GenBank/DDBJ databases">
        <title>Sequencing the genomes of 1000 actinobacteria strains.</title>
        <authorList>
            <person name="Klenk H.-P."/>
        </authorList>
    </citation>
    <scope>NUCLEOTIDE SEQUENCE [LARGE SCALE GENOMIC DNA]</scope>
    <source>
        <strain evidence="1 3">DSM 44709</strain>
    </source>
</reference>
<dbReference type="AlphaFoldDB" id="A0AAE4AUW1"/>
<protein>
    <submittedName>
        <fullName evidence="1">Uncharacterized protein</fullName>
    </submittedName>
</protein>
<name>A0AAE4AUW1_9ACTN</name>
<keyword evidence="3" id="KW-1185">Reference proteome</keyword>
<sequence>MSAVDAGSVEALLLEAVGRGEFTVDADSPTWFRRNGTQVEYDLYAKLNNLGCDGFLDYDDADGAPVELTEAGREVLR</sequence>
<dbReference type="RefSeq" id="WP_307233903.1">
    <property type="nucleotide sequence ID" value="NZ_JAUSUZ010000001.1"/>
</dbReference>
<comment type="caution">
    <text evidence="1">The sequence shown here is derived from an EMBL/GenBank/DDBJ whole genome shotgun (WGS) entry which is preliminary data.</text>
</comment>
<proteinExistence type="predicted"/>
<organism evidence="1 3">
    <name type="scientific">Catenuloplanes indicus</name>
    <dbReference type="NCBI Taxonomy" id="137267"/>
    <lineage>
        <taxon>Bacteria</taxon>
        <taxon>Bacillati</taxon>
        <taxon>Actinomycetota</taxon>
        <taxon>Actinomycetes</taxon>
        <taxon>Micromonosporales</taxon>
        <taxon>Micromonosporaceae</taxon>
        <taxon>Catenuloplanes</taxon>
    </lineage>
</organism>
<evidence type="ECO:0000313" key="3">
    <source>
        <dbReference type="Proteomes" id="UP001240236"/>
    </source>
</evidence>
<dbReference type="Proteomes" id="UP001240236">
    <property type="component" value="Unassembled WGS sequence"/>
</dbReference>
<evidence type="ECO:0000313" key="1">
    <source>
        <dbReference type="EMBL" id="MDQ0363347.1"/>
    </source>
</evidence>